<accession>A0AAE0HFE5</accession>
<reference evidence="1" key="1">
    <citation type="journal article" date="2023" name="Mol. Phylogenet. Evol.">
        <title>Genome-scale phylogeny and comparative genomics of the fungal order Sordariales.</title>
        <authorList>
            <person name="Hensen N."/>
            <person name="Bonometti L."/>
            <person name="Westerberg I."/>
            <person name="Brannstrom I.O."/>
            <person name="Guillou S."/>
            <person name="Cros-Aarteil S."/>
            <person name="Calhoun S."/>
            <person name="Haridas S."/>
            <person name="Kuo A."/>
            <person name="Mondo S."/>
            <person name="Pangilinan J."/>
            <person name="Riley R."/>
            <person name="LaButti K."/>
            <person name="Andreopoulos B."/>
            <person name="Lipzen A."/>
            <person name="Chen C."/>
            <person name="Yan M."/>
            <person name="Daum C."/>
            <person name="Ng V."/>
            <person name="Clum A."/>
            <person name="Steindorff A."/>
            <person name="Ohm R.A."/>
            <person name="Martin F."/>
            <person name="Silar P."/>
            <person name="Natvig D.O."/>
            <person name="Lalanne C."/>
            <person name="Gautier V."/>
            <person name="Ament-Velasquez S.L."/>
            <person name="Kruys A."/>
            <person name="Hutchinson M.I."/>
            <person name="Powell A.J."/>
            <person name="Barry K."/>
            <person name="Miller A.N."/>
            <person name="Grigoriev I.V."/>
            <person name="Debuchy R."/>
            <person name="Gladieux P."/>
            <person name="Hiltunen Thoren M."/>
            <person name="Johannesson H."/>
        </authorList>
    </citation>
    <scope>NUCLEOTIDE SEQUENCE</scope>
    <source>
        <strain evidence="1">CBS 168.71</strain>
    </source>
</reference>
<dbReference type="GeneID" id="87835274"/>
<name>A0AAE0HFE5_9PEZI</name>
<reference evidence="1" key="2">
    <citation type="submission" date="2023-06" db="EMBL/GenBank/DDBJ databases">
        <authorList>
            <consortium name="Lawrence Berkeley National Laboratory"/>
            <person name="Haridas S."/>
            <person name="Hensen N."/>
            <person name="Bonometti L."/>
            <person name="Westerberg I."/>
            <person name="Brannstrom I.O."/>
            <person name="Guillou S."/>
            <person name="Cros-Aarteil S."/>
            <person name="Calhoun S."/>
            <person name="Kuo A."/>
            <person name="Mondo S."/>
            <person name="Pangilinan J."/>
            <person name="Riley R."/>
            <person name="Labutti K."/>
            <person name="Andreopoulos B."/>
            <person name="Lipzen A."/>
            <person name="Chen C."/>
            <person name="Yanf M."/>
            <person name="Daum C."/>
            <person name="Ng V."/>
            <person name="Clum A."/>
            <person name="Steindorff A."/>
            <person name="Ohm R."/>
            <person name="Martin F."/>
            <person name="Silar P."/>
            <person name="Natvig D."/>
            <person name="Lalanne C."/>
            <person name="Gautier V."/>
            <person name="Ament-Velasquez S.L."/>
            <person name="Kruys A."/>
            <person name="Hutchinson M.I."/>
            <person name="Powell A.J."/>
            <person name="Barry K."/>
            <person name="Miller A.N."/>
            <person name="Grigoriev I.V."/>
            <person name="Debuchy R."/>
            <person name="Gladieux P."/>
            <person name="Thoren M.H."/>
            <person name="Johannesson H."/>
        </authorList>
    </citation>
    <scope>NUCLEOTIDE SEQUENCE</scope>
    <source>
        <strain evidence="1">CBS 168.71</strain>
    </source>
</reference>
<evidence type="ECO:0000313" key="1">
    <source>
        <dbReference type="EMBL" id="KAK3295334.1"/>
    </source>
</evidence>
<keyword evidence="2" id="KW-1185">Reference proteome</keyword>
<dbReference type="AlphaFoldDB" id="A0AAE0HFE5"/>
<evidence type="ECO:0000313" key="2">
    <source>
        <dbReference type="Proteomes" id="UP001278766"/>
    </source>
</evidence>
<proteinExistence type="predicted"/>
<sequence>MPPRTPGTKRRLEPQPTVVARRERAYPPPHARALRLPTSLLTALSPAGLFLLFSFAAAPHNARVLSQFRGTKPFARSPTLRRLPGAPPVALKYRTSHAHSVPPPAVCGACRPSTDILRSDEGRRFFQARPPGRGADFGQRFDRGIKVCLRRRGTSSRVPSRYRLEAHNDAGSLPVVLYPHALFTLFGPDLQAVATRGRPKACWATLPRKWTVYTDMSTCRFSTSLRGMS</sequence>
<dbReference type="RefSeq" id="XP_062658848.1">
    <property type="nucleotide sequence ID" value="XM_062798326.1"/>
</dbReference>
<protein>
    <submittedName>
        <fullName evidence="1">Uncharacterized protein</fullName>
    </submittedName>
</protein>
<dbReference type="EMBL" id="JAUEPN010000004">
    <property type="protein sequence ID" value="KAK3295334.1"/>
    <property type="molecule type" value="Genomic_DNA"/>
</dbReference>
<dbReference type="Proteomes" id="UP001278766">
    <property type="component" value="Unassembled WGS sequence"/>
</dbReference>
<organism evidence="1 2">
    <name type="scientific">Chaetomium fimeti</name>
    <dbReference type="NCBI Taxonomy" id="1854472"/>
    <lineage>
        <taxon>Eukaryota</taxon>
        <taxon>Fungi</taxon>
        <taxon>Dikarya</taxon>
        <taxon>Ascomycota</taxon>
        <taxon>Pezizomycotina</taxon>
        <taxon>Sordariomycetes</taxon>
        <taxon>Sordariomycetidae</taxon>
        <taxon>Sordariales</taxon>
        <taxon>Chaetomiaceae</taxon>
        <taxon>Chaetomium</taxon>
    </lineage>
</organism>
<comment type="caution">
    <text evidence="1">The sequence shown here is derived from an EMBL/GenBank/DDBJ whole genome shotgun (WGS) entry which is preliminary data.</text>
</comment>
<gene>
    <name evidence="1" type="ORF">B0H64DRAFT_144561</name>
</gene>